<comment type="caution">
    <text evidence="2">The sequence shown here is derived from an EMBL/GenBank/DDBJ whole genome shotgun (WGS) entry which is preliminary data.</text>
</comment>
<evidence type="ECO:0000259" key="1">
    <source>
        <dbReference type="Pfam" id="PF03732"/>
    </source>
</evidence>
<feature type="domain" description="Retrotransposon gag" evidence="1">
    <location>
        <begin position="65"/>
        <end position="137"/>
    </location>
</feature>
<dbReference type="EMBL" id="LAVV01011136">
    <property type="protein sequence ID" value="KNZ48149.1"/>
    <property type="molecule type" value="Genomic_DNA"/>
</dbReference>
<dbReference type="AlphaFoldDB" id="A0A0L6UHV9"/>
<organism evidence="2 3">
    <name type="scientific">Puccinia sorghi</name>
    <dbReference type="NCBI Taxonomy" id="27349"/>
    <lineage>
        <taxon>Eukaryota</taxon>
        <taxon>Fungi</taxon>
        <taxon>Dikarya</taxon>
        <taxon>Basidiomycota</taxon>
        <taxon>Pucciniomycotina</taxon>
        <taxon>Pucciniomycetes</taxon>
        <taxon>Pucciniales</taxon>
        <taxon>Pucciniaceae</taxon>
        <taxon>Puccinia</taxon>
    </lineage>
</organism>
<dbReference type="VEuPathDB" id="FungiDB:VP01_5876g1"/>
<accession>A0A0L6UHV9</accession>
<name>A0A0L6UHV9_9BASI</name>
<gene>
    <name evidence="2" type="ORF">VP01_5876g1</name>
</gene>
<keyword evidence="3" id="KW-1185">Reference proteome</keyword>
<dbReference type="InterPro" id="IPR005162">
    <property type="entry name" value="Retrotrans_gag_dom"/>
</dbReference>
<evidence type="ECO:0000313" key="2">
    <source>
        <dbReference type="EMBL" id="KNZ48149.1"/>
    </source>
</evidence>
<dbReference type="Pfam" id="PF03732">
    <property type="entry name" value="Retrotrans_gag"/>
    <property type="match status" value="1"/>
</dbReference>
<sequence length="152" mass="17546">MAPGNLAGVAEDNKNLKLLDFEEIQEKQNQGMQVEDSSIMEEAQDIGLHAITYKHFPTNARKVVFAVLFVKDYAATWSQPYLDKVFNREPVVFNKFLNDFRSRFFHQNRWHHAGVALRNLRQTGTVLAYTQDFARTIGWAKTPLMSLYQHGV</sequence>
<dbReference type="Proteomes" id="UP000037035">
    <property type="component" value="Unassembled WGS sequence"/>
</dbReference>
<evidence type="ECO:0000313" key="3">
    <source>
        <dbReference type="Proteomes" id="UP000037035"/>
    </source>
</evidence>
<reference evidence="2 3" key="1">
    <citation type="submission" date="2015-08" db="EMBL/GenBank/DDBJ databases">
        <title>Next Generation Sequencing and Analysis of the Genome of Puccinia sorghi L Schw, the Causal Agent of Maize Common Rust.</title>
        <authorList>
            <person name="Rochi L."/>
            <person name="Burguener G."/>
            <person name="Darino M."/>
            <person name="Turjanski A."/>
            <person name="Kreff E."/>
            <person name="Dieguez M.J."/>
            <person name="Sacco F."/>
        </authorList>
    </citation>
    <scope>NUCLEOTIDE SEQUENCE [LARGE SCALE GENOMIC DNA]</scope>
    <source>
        <strain evidence="2 3">RO10H11247</strain>
    </source>
</reference>
<feature type="non-terminal residue" evidence="2">
    <location>
        <position position="152"/>
    </location>
</feature>
<protein>
    <recommendedName>
        <fullName evidence="1">Retrotransposon gag domain-containing protein</fullName>
    </recommendedName>
</protein>
<proteinExistence type="predicted"/>